<name>A0AA36HRR7_9DINO</name>
<dbReference type="AlphaFoldDB" id="A0AA36HRR7"/>
<organism evidence="1 2">
    <name type="scientific">Effrenium voratum</name>
    <dbReference type="NCBI Taxonomy" id="2562239"/>
    <lineage>
        <taxon>Eukaryota</taxon>
        <taxon>Sar</taxon>
        <taxon>Alveolata</taxon>
        <taxon>Dinophyceae</taxon>
        <taxon>Suessiales</taxon>
        <taxon>Symbiodiniaceae</taxon>
        <taxon>Effrenium</taxon>
    </lineage>
</organism>
<reference evidence="1" key="1">
    <citation type="submission" date="2023-08" db="EMBL/GenBank/DDBJ databases">
        <authorList>
            <person name="Chen Y."/>
            <person name="Shah S."/>
            <person name="Dougan E. K."/>
            <person name="Thang M."/>
            <person name="Chan C."/>
        </authorList>
    </citation>
    <scope>NUCLEOTIDE SEQUENCE</scope>
</reference>
<evidence type="ECO:0000313" key="2">
    <source>
        <dbReference type="Proteomes" id="UP001178507"/>
    </source>
</evidence>
<sequence length="169" mass="19477">MQWATQHNNLFMLGHQRWNFGCTRLLARDCTQSMKIAGLRHHLKSAWWRLPTTVHCFARKRLGNLPSKLGRICSLFRGCKCFSSVAVRKAPWQVSVRVTDTWAQARNFLEVFAIVGLAAVRTSLMNCESVGQTRDFQKLVCQNKELRGFSTQKTKPLAWHRIKSFARKA</sequence>
<keyword evidence="2" id="KW-1185">Reference proteome</keyword>
<comment type="caution">
    <text evidence="1">The sequence shown here is derived from an EMBL/GenBank/DDBJ whole genome shotgun (WGS) entry which is preliminary data.</text>
</comment>
<evidence type="ECO:0000313" key="1">
    <source>
        <dbReference type="EMBL" id="CAJ1373269.1"/>
    </source>
</evidence>
<accession>A0AA36HRR7</accession>
<dbReference type="EMBL" id="CAUJNA010000183">
    <property type="protein sequence ID" value="CAJ1373269.1"/>
    <property type="molecule type" value="Genomic_DNA"/>
</dbReference>
<dbReference type="Proteomes" id="UP001178507">
    <property type="component" value="Unassembled WGS sequence"/>
</dbReference>
<proteinExistence type="predicted"/>
<protein>
    <submittedName>
        <fullName evidence="1">Uncharacterized protein</fullName>
    </submittedName>
</protein>
<gene>
    <name evidence="1" type="ORF">EVOR1521_LOCUS3140</name>
</gene>